<protein>
    <submittedName>
        <fullName evidence="2">Uncharacterized protein</fullName>
    </submittedName>
</protein>
<dbReference type="Proteomes" id="UP001142400">
    <property type="component" value="Unassembled WGS sequence"/>
</dbReference>
<proteinExistence type="predicted"/>
<gene>
    <name evidence="2" type="ORF">NQU54_27400</name>
</gene>
<organism evidence="2 3">
    <name type="scientific">Streptomyces malaysiensis subsp. samsunensis</name>
    <dbReference type="NCBI Taxonomy" id="459658"/>
    <lineage>
        <taxon>Bacteria</taxon>
        <taxon>Bacillati</taxon>
        <taxon>Actinomycetota</taxon>
        <taxon>Actinomycetes</taxon>
        <taxon>Kitasatosporales</taxon>
        <taxon>Streptomycetaceae</taxon>
        <taxon>Streptomyces</taxon>
        <taxon>Streptomyces violaceusniger group</taxon>
    </lineage>
</organism>
<evidence type="ECO:0000313" key="2">
    <source>
        <dbReference type="EMBL" id="MCQ8832685.1"/>
    </source>
</evidence>
<accession>A0A9X2LXX2</accession>
<comment type="caution">
    <text evidence="2">The sequence shown here is derived from an EMBL/GenBank/DDBJ whole genome shotgun (WGS) entry which is preliminary data.</text>
</comment>
<dbReference type="EMBL" id="JANIIC010000035">
    <property type="protein sequence ID" value="MCQ8832685.1"/>
    <property type="molecule type" value="Genomic_DNA"/>
</dbReference>
<sequence length="56" mass="6086">MRTGLPRVPDGVRAPPGKIFGPSCHSLSARPGRGRWTSPWRRAWGGTALALAAREY</sequence>
<name>A0A9X2LXX2_STRMQ</name>
<feature type="region of interest" description="Disordered" evidence="1">
    <location>
        <begin position="1"/>
        <end position="26"/>
    </location>
</feature>
<reference evidence="2" key="1">
    <citation type="submission" date="2022-06" db="EMBL/GenBank/DDBJ databases">
        <title>WGS of actinobacteria.</title>
        <authorList>
            <person name="Thawai C."/>
        </authorList>
    </citation>
    <scope>NUCLEOTIDE SEQUENCE</scope>
    <source>
        <strain evidence="2">DSM 42010</strain>
    </source>
</reference>
<dbReference type="AlphaFoldDB" id="A0A9X2LXX2"/>
<keyword evidence="3" id="KW-1185">Reference proteome</keyword>
<evidence type="ECO:0000256" key="1">
    <source>
        <dbReference type="SAM" id="MobiDB-lite"/>
    </source>
</evidence>
<dbReference type="RefSeq" id="WP_257633418.1">
    <property type="nucleotide sequence ID" value="NZ_JANIIC010000035.1"/>
</dbReference>
<evidence type="ECO:0000313" key="3">
    <source>
        <dbReference type="Proteomes" id="UP001142400"/>
    </source>
</evidence>